<dbReference type="VEuPathDB" id="FungiDB:T551_03110"/>
<evidence type="ECO:0000313" key="1">
    <source>
        <dbReference type="EMBL" id="KTW27116.1"/>
    </source>
</evidence>
<dbReference type="RefSeq" id="XP_018228272.1">
    <property type="nucleotide sequence ID" value="XM_018375373.1"/>
</dbReference>
<protein>
    <submittedName>
        <fullName evidence="1">Uncharacterized protein</fullName>
    </submittedName>
</protein>
<keyword evidence="2" id="KW-1185">Reference proteome</keyword>
<dbReference type="GeneID" id="28941628"/>
<name>A0A0W4ZFF8_PNEJ7</name>
<comment type="caution">
    <text evidence="1">The sequence shown here is derived from an EMBL/GenBank/DDBJ whole genome shotgun (WGS) entry which is preliminary data.</text>
</comment>
<gene>
    <name evidence="1" type="ORF">T551_03110</name>
</gene>
<organism evidence="1 2">
    <name type="scientific">Pneumocystis jirovecii (strain RU7)</name>
    <name type="common">Human pneumocystis pneumonia agent</name>
    <dbReference type="NCBI Taxonomy" id="1408657"/>
    <lineage>
        <taxon>Eukaryota</taxon>
        <taxon>Fungi</taxon>
        <taxon>Dikarya</taxon>
        <taxon>Ascomycota</taxon>
        <taxon>Taphrinomycotina</taxon>
        <taxon>Pneumocystomycetes</taxon>
        <taxon>Pneumocystaceae</taxon>
        <taxon>Pneumocystis</taxon>
    </lineage>
</organism>
<evidence type="ECO:0000313" key="2">
    <source>
        <dbReference type="Proteomes" id="UP000053447"/>
    </source>
</evidence>
<proteinExistence type="predicted"/>
<reference evidence="2" key="1">
    <citation type="journal article" date="2016" name="Nat. Commun.">
        <title>Genome analysis of three Pneumocystis species reveals adaptation mechanisms to life exclusively in mammalian hosts.</title>
        <authorList>
            <person name="Ma L."/>
            <person name="Chen Z."/>
            <person name="Huang D.W."/>
            <person name="Kutty G."/>
            <person name="Ishihara M."/>
            <person name="Wang H."/>
            <person name="Abouelleil A."/>
            <person name="Bishop L."/>
            <person name="Davey E."/>
            <person name="Deng R."/>
            <person name="Deng X."/>
            <person name="Fan L."/>
            <person name="Fantoni G."/>
            <person name="Fitzgerald M."/>
            <person name="Gogineni E."/>
            <person name="Goldberg J.M."/>
            <person name="Handley G."/>
            <person name="Hu X."/>
            <person name="Huber C."/>
            <person name="Jiao X."/>
            <person name="Jones K."/>
            <person name="Levin J.Z."/>
            <person name="Liu Y."/>
            <person name="Macdonald P."/>
            <person name="Melnikov A."/>
            <person name="Raley C."/>
            <person name="Sassi M."/>
            <person name="Sherman B.T."/>
            <person name="Song X."/>
            <person name="Sykes S."/>
            <person name="Tran B."/>
            <person name="Walsh L."/>
            <person name="Xia Y."/>
            <person name="Yang J."/>
            <person name="Young S."/>
            <person name="Zeng Q."/>
            <person name="Zheng X."/>
            <person name="Stephens R."/>
            <person name="Nusbaum C."/>
            <person name="Birren B.W."/>
            <person name="Azadi P."/>
            <person name="Lempicki R.A."/>
            <person name="Cuomo C.A."/>
            <person name="Kovacs J.A."/>
        </authorList>
    </citation>
    <scope>NUCLEOTIDE SEQUENCE [LARGE SCALE GENOMIC DNA]</scope>
    <source>
        <strain evidence="2">RU7</strain>
    </source>
</reference>
<sequence>MLQKLNIGFEIRLCYKNTLLNYIEFCIFLMRNKKYFEYFMISSIAYCEVLKTQLSGEMVELERIMKWNLYIFVLISVLKTIRTVRLLGVFEVLVTFAWEFYLETNL</sequence>
<accession>A0A0W4ZFF8</accession>
<dbReference type="Proteomes" id="UP000053447">
    <property type="component" value="Unassembled WGS sequence"/>
</dbReference>
<dbReference type="EMBL" id="LFWA01000015">
    <property type="protein sequence ID" value="KTW27116.1"/>
    <property type="molecule type" value="Genomic_DNA"/>
</dbReference>
<dbReference type="AlphaFoldDB" id="A0A0W4ZFF8"/>